<accession>A0A6J5S6T8</accession>
<sequence length="69" mass="8247">MENLIKINNKITWRHIDNAEIINVEKLDEMALHLTLENYGTYYFDYVNTSVNDINYKNIDELINILKTK</sequence>
<reference evidence="1" key="1">
    <citation type="submission" date="2020-05" db="EMBL/GenBank/DDBJ databases">
        <authorList>
            <person name="Chiriac C."/>
            <person name="Salcher M."/>
            <person name="Ghai R."/>
            <person name="Kavagutti S V."/>
        </authorList>
    </citation>
    <scope>NUCLEOTIDE SEQUENCE</scope>
</reference>
<evidence type="ECO:0008006" key="2">
    <source>
        <dbReference type="Google" id="ProtNLM"/>
    </source>
</evidence>
<dbReference type="EMBL" id="LR797338">
    <property type="protein sequence ID" value="CAB4204258.1"/>
    <property type="molecule type" value="Genomic_DNA"/>
</dbReference>
<evidence type="ECO:0000313" key="1">
    <source>
        <dbReference type="EMBL" id="CAB4204258.1"/>
    </source>
</evidence>
<gene>
    <name evidence="1" type="ORF">UFOVP1393_39</name>
</gene>
<protein>
    <recommendedName>
        <fullName evidence="2">KTSC domain containing protein</fullName>
    </recommendedName>
</protein>
<organism evidence="1">
    <name type="scientific">uncultured Caudovirales phage</name>
    <dbReference type="NCBI Taxonomy" id="2100421"/>
    <lineage>
        <taxon>Viruses</taxon>
        <taxon>Duplodnaviria</taxon>
        <taxon>Heunggongvirae</taxon>
        <taxon>Uroviricota</taxon>
        <taxon>Caudoviricetes</taxon>
        <taxon>Peduoviridae</taxon>
        <taxon>Maltschvirus</taxon>
        <taxon>Maltschvirus maltsch</taxon>
    </lineage>
</organism>
<name>A0A6J5S6T8_9CAUD</name>
<proteinExistence type="predicted"/>